<dbReference type="AlphaFoldDB" id="A0A1M6YP04"/>
<evidence type="ECO:0008006" key="3">
    <source>
        <dbReference type="Google" id="ProtNLM"/>
    </source>
</evidence>
<accession>A0A1M6YP04</accession>
<organism evidence="1 2">
    <name type="scientific">Alicyclobacillus tolerans</name>
    <dbReference type="NCBI Taxonomy" id="90970"/>
    <lineage>
        <taxon>Bacteria</taxon>
        <taxon>Bacillati</taxon>
        <taxon>Bacillota</taxon>
        <taxon>Bacilli</taxon>
        <taxon>Bacillales</taxon>
        <taxon>Alicyclobacillaceae</taxon>
        <taxon>Alicyclobacillus</taxon>
    </lineage>
</organism>
<keyword evidence="2" id="KW-1185">Reference proteome</keyword>
<sequence>MTTFQEVCGTESGFLNNSEVISWAQQESNLAYIPVALILTQWIYEGAWDCKSIAVNCNNPGNANSGYFSNSSCITTYAAADCSYAPGYAGSDTGLNGALMNGDIYNAAYCEVSNMYFTASLTPGGLELYNYASQYGWDVLSNGMYNALYQLGDYTPVWATSKYTTNNLFGSESNPYPSTVSGSGLVYLIQVHGLQEYDYVYSG</sequence>
<name>A0A1M6YP04_9BACL</name>
<evidence type="ECO:0000313" key="1">
    <source>
        <dbReference type="EMBL" id="SHL20054.1"/>
    </source>
</evidence>
<dbReference type="RefSeq" id="WP_072875520.1">
    <property type="nucleotide sequence ID" value="NZ_FRAF01000065.1"/>
</dbReference>
<dbReference type="Proteomes" id="UP000184016">
    <property type="component" value="Unassembled WGS sequence"/>
</dbReference>
<proteinExistence type="predicted"/>
<dbReference type="OrthoDB" id="9986133at2"/>
<dbReference type="EMBL" id="FRAF01000065">
    <property type="protein sequence ID" value="SHL20054.1"/>
    <property type="molecule type" value="Genomic_DNA"/>
</dbReference>
<evidence type="ECO:0000313" key="2">
    <source>
        <dbReference type="Proteomes" id="UP000184016"/>
    </source>
</evidence>
<gene>
    <name evidence="1" type="ORF">SAMN05443507_1651</name>
</gene>
<reference evidence="2" key="1">
    <citation type="submission" date="2016-11" db="EMBL/GenBank/DDBJ databases">
        <authorList>
            <person name="Varghese N."/>
            <person name="Submissions S."/>
        </authorList>
    </citation>
    <scope>NUCLEOTIDE SEQUENCE [LARGE SCALE GENOMIC DNA]</scope>
    <source>
        <strain evidence="2">USBA-503</strain>
    </source>
</reference>
<protein>
    <recommendedName>
        <fullName evidence="3">Mannosyl-glycoprotein endo-beta-N-acetylglucosaminidase</fullName>
    </recommendedName>
</protein>